<evidence type="ECO:0000313" key="2">
    <source>
        <dbReference type="EMBL" id="ODV83394.1"/>
    </source>
</evidence>
<proteinExistence type="predicted"/>
<accession>A0A1E4SV63</accession>
<dbReference type="AlphaFoldDB" id="A0A1E4SV63"/>
<evidence type="ECO:0000313" key="3">
    <source>
        <dbReference type="Proteomes" id="UP000094801"/>
    </source>
</evidence>
<sequence length="53" mass="6174">MKINLQEGGIKVYLYSDRHTTETNRKETAPNKSEKSTSILEEKTQGTSTRYYF</sequence>
<protein>
    <submittedName>
        <fullName evidence="2">Uncharacterized protein</fullName>
    </submittedName>
</protein>
<reference evidence="3" key="1">
    <citation type="submission" date="2016-04" db="EMBL/GenBank/DDBJ databases">
        <title>Comparative genomics of biotechnologically important yeasts.</title>
        <authorList>
            <consortium name="DOE Joint Genome Institute"/>
            <person name="Riley R."/>
            <person name="Haridas S."/>
            <person name="Wolfe K.H."/>
            <person name="Lopes M.R."/>
            <person name="Hittinger C.T."/>
            <person name="Goker M."/>
            <person name="Salamov A."/>
            <person name="Wisecaver J."/>
            <person name="Long T.M."/>
            <person name="Aerts A.L."/>
            <person name="Barry K."/>
            <person name="Choi C."/>
            <person name="Clum A."/>
            <person name="Coughlan A.Y."/>
            <person name="Deshpande S."/>
            <person name="Douglass A.P."/>
            <person name="Hanson S.J."/>
            <person name="Klenk H.-P."/>
            <person name="Labutti K."/>
            <person name="Lapidus A."/>
            <person name="Lindquist E."/>
            <person name="Lipzen A."/>
            <person name="Meier-Kolthoff J.P."/>
            <person name="Ohm R.A."/>
            <person name="Otillar R.P."/>
            <person name="Pangilinan J."/>
            <person name="Peng Y."/>
            <person name="Rokas A."/>
            <person name="Rosa C.A."/>
            <person name="Scheuner C."/>
            <person name="Sibirny A.A."/>
            <person name="Slot J.C."/>
            <person name="Stielow J.B."/>
            <person name="Sun H."/>
            <person name="Kurtzman C.P."/>
            <person name="Blackwell M."/>
            <person name="Grigoriev I.V."/>
            <person name="Jeffries T.W."/>
        </authorList>
    </citation>
    <scope>NUCLEOTIDE SEQUENCE [LARGE SCALE GENOMIC DNA]</scope>
    <source>
        <strain evidence="3">NRRL YB-2248</strain>
    </source>
</reference>
<gene>
    <name evidence="2" type="ORF">CANARDRAFT_30018</name>
</gene>
<dbReference type="EMBL" id="KV453864">
    <property type="protein sequence ID" value="ODV83394.1"/>
    <property type="molecule type" value="Genomic_DNA"/>
</dbReference>
<feature type="compositionally biased region" description="Basic and acidic residues" evidence="1">
    <location>
        <begin position="16"/>
        <end position="44"/>
    </location>
</feature>
<dbReference type="Proteomes" id="UP000094801">
    <property type="component" value="Unassembled WGS sequence"/>
</dbReference>
<feature type="region of interest" description="Disordered" evidence="1">
    <location>
        <begin position="16"/>
        <end position="53"/>
    </location>
</feature>
<organism evidence="2 3">
    <name type="scientific">[Candida] arabinofermentans NRRL YB-2248</name>
    <dbReference type="NCBI Taxonomy" id="983967"/>
    <lineage>
        <taxon>Eukaryota</taxon>
        <taxon>Fungi</taxon>
        <taxon>Dikarya</taxon>
        <taxon>Ascomycota</taxon>
        <taxon>Saccharomycotina</taxon>
        <taxon>Pichiomycetes</taxon>
        <taxon>Pichiales</taxon>
        <taxon>Pichiaceae</taxon>
        <taxon>Ogataea</taxon>
        <taxon>Ogataea/Candida clade</taxon>
    </lineage>
</organism>
<keyword evidence="3" id="KW-1185">Reference proteome</keyword>
<evidence type="ECO:0000256" key="1">
    <source>
        <dbReference type="SAM" id="MobiDB-lite"/>
    </source>
</evidence>
<name>A0A1E4SV63_9ASCO</name>